<comment type="subunit">
    <text evidence="3">Homodimer.</text>
</comment>
<keyword evidence="6 11" id="KW-0862">Zinc</keyword>
<dbReference type="CDD" id="cd05283">
    <property type="entry name" value="CAD1"/>
    <property type="match status" value="1"/>
</dbReference>
<dbReference type="GO" id="GO:0006066">
    <property type="term" value="P:alcohol metabolic process"/>
    <property type="evidence" value="ECO:0007669"/>
    <property type="project" value="UniProtKB-ARBA"/>
</dbReference>
<evidence type="ECO:0000256" key="9">
    <source>
        <dbReference type="ARBA" id="ARBA00024074"/>
    </source>
</evidence>
<evidence type="ECO:0000256" key="5">
    <source>
        <dbReference type="ARBA" id="ARBA00022723"/>
    </source>
</evidence>
<sequence length="395" mass="43043">MLTSADSVSLQVIHPAFSAAVMGRHETNRNKRTKKMSTDYKFQGWMGLDKDAHKGNLVWKEFEPKIWEETDVDIKITHCGVCASDVHTLSSGWGETPYPICVGHEIVGTIVRVGSKAEGGLKLGDRVGVGAQCGSCLDCQRCKTDKEQYCDKGQIGTYNGKFPNGSRSQGGYGDYTRVPSHFAIKIPEGLPSDVAAPMMCGGITVYSPLKHNGAGTTAKNVGIVGIGGLGHFGLLFAKALGAEVTAISHSDKKKADALELGATHFINTSEEDWDKKNKRTLDLIVSTSNDDSIPFDKYVSLLKPYGKVVLVGAPNNPKVEVGLWTLLLNGVFIGASAIGTPTDIREMLELAAKQNIKTWIEPYPMDKVNDALNKFNEKGMRYRAVLYNHKHIEEK</sequence>
<feature type="domain" description="Enoyl reductase (ER)" evidence="12">
    <location>
        <begin position="55"/>
        <end position="386"/>
    </location>
</feature>
<evidence type="ECO:0000256" key="6">
    <source>
        <dbReference type="ARBA" id="ARBA00022833"/>
    </source>
</evidence>
<keyword evidence="8" id="KW-0560">Oxidoreductase</keyword>
<dbReference type="EMBL" id="MDYQ01000257">
    <property type="protein sequence ID" value="PRP77665.1"/>
    <property type="molecule type" value="Genomic_DNA"/>
</dbReference>
<evidence type="ECO:0000256" key="11">
    <source>
        <dbReference type="RuleBase" id="RU361277"/>
    </source>
</evidence>
<keyword evidence="14" id="KW-1185">Reference proteome</keyword>
<evidence type="ECO:0000256" key="4">
    <source>
        <dbReference type="ARBA" id="ARBA00022553"/>
    </source>
</evidence>
<dbReference type="InterPro" id="IPR013154">
    <property type="entry name" value="ADH-like_N"/>
</dbReference>
<dbReference type="InterPro" id="IPR013149">
    <property type="entry name" value="ADH-like_C"/>
</dbReference>
<dbReference type="SUPFAM" id="SSF51735">
    <property type="entry name" value="NAD(P)-binding Rossmann-fold domains"/>
    <property type="match status" value="1"/>
</dbReference>
<evidence type="ECO:0000256" key="3">
    <source>
        <dbReference type="ARBA" id="ARBA00011738"/>
    </source>
</evidence>
<dbReference type="InterPro" id="IPR011032">
    <property type="entry name" value="GroES-like_sf"/>
</dbReference>
<comment type="caution">
    <text evidence="13">The sequence shown here is derived from an EMBL/GenBank/DDBJ whole genome shotgun (WGS) entry which is preliminary data.</text>
</comment>
<dbReference type="SMART" id="SM00829">
    <property type="entry name" value="PKS_ER"/>
    <property type="match status" value="1"/>
</dbReference>
<reference evidence="13 14" key="1">
    <citation type="journal article" date="2018" name="Genome Biol. Evol.">
        <title>Multiple Roots of Fruiting Body Formation in Amoebozoa.</title>
        <authorList>
            <person name="Hillmann F."/>
            <person name="Forbes G."/>
            <person name="Novohradska S."/>
            <person name="Ferling I."/>
            <person name="Riege K."/>
            <person name="Groth M."/>
            <person name="Westermann M."/>
            <person name="Marz M."/>
            <person name="Spaller T."/>
            <person name="Winckler T."/>
            <person name="Schaap P."/>
            <person name="Glockner G."/>
        </authorList>
    </citation>
    <scope>NUCLEOTIDE SEQUENCE [LARGE SCALE GENOMIC DNA]</scope>
    <source>
        <strain evidence="13 14">Jena</strain>
    </source>
</reference>
<comment type="cofactor">
    <cofactor evidence="1 11">
        <name>Zn(2+)</name>
        <dbReference type="ChEBI" id="CHEBI:29105"/>
    </cofactor>
</comment>
<keyword evidence="4" id="KW-0597">Phosphoprotein</keyword>
<dbReference type="FunCoup" id="A0A2P6N147">
    <property type="interactions" value="3"/>
</dbReference>
<proteinExistence type="inferred from homology"/>
<evidence type="ECO:0000256" key="10">
    <source>
        <dbReference type="ARBA" id="ARBA00050997"/>
    </source>
</evidence>
<organism evidence="13 14">
    <name type="scientific">Planoprotostelium fungivorum</name>
    <dbReference type="NCBI Taxonomy" id="1890364"/>
    <lineage>
        <taxon>Eukaryota</taxon>
        <taxon>Amoebozoa</taxon>
        <taxon>Evosea</taxon>
        <taxon>Variosea</taxon>
        <taxon>Cavosteliida</taxon>
        <taxon>Cavosteliaceae</taxon>
        <taxon>Planoprotostelium</taxon>
    </lineage>
</organism>
<dbReference type="Pfam" id="PF00107">
    <property type="entry name" value="ADH_zinc_N"/>
    <property type="match status" value="1"/>
</dbReference>
<dbReference type="STRING" id="1890364.A0A2P6N147"/>
<dbReference type="Pfam" id="PF08240">
    <property type="entry name" value="ADH_N"/>
    <property type="match status" value="1"/>
</dbReference>
<dbReference type="OrthoDB" id="1879366at2759"/>
<dbReference type="Gene3D" id="3.90.180.10">
    <property type="entry name" value="Medium-chain alcohol dehydrogenases, catalytic domain"/>
    <property type="match status" value="1"/>
</dbReference>
<dbReference type="InterPro" id="IPR036291">
    <property type="entry name" value="NAD(P)-bd_dom_sf"/>
</dbReference>
<dbReference type="Gene3D" id="3.40.50.720">
    <property type="entry name" value="NAD(P)-binding Rossmann-like Domain"/>
    <property type="match status" value="1"/>
</dbReference>
<comment type="catalytic activity">
    <reaction evidence="10">
        <text>a primary alcohol + NADP(+) = an aldehyde + NADPH + H(+)</text>
        <dbReference type="Rhea" id="RHEA:15937"/>
        <dbReference type="ChEBI" id="CHEBI:15378"/>
        <dbReference type="ChEBI" id="CHEBI:15734"/>
        <dbReference type="ChEBI" id="CHEBI:17478"/>
        <dbReference type="ChEBI" id="CHEBI:57783"/>
        <dbReference type="ChEBI" id="CHEBI:58349"/>
        <dbReference type="EC" id="1.1.1.2"/>
    </reaction>
    <physiologicalReaction direction="left-to-right" evidence="10">
        <dbReference type="Rhea" id="RHEA:15938"/>
    </physiologicalReaction>
    <physiologicalReaction direction="right-to-left" evidence="10">
        <dbReference type="Rhea" id="RHEA:15939"/>
    </physiologicalReaction>
</comment>
<dbReference type="FunFam" id="3.40.50.720:FF:000158">
    <property type="entry name" value="Zinc-binding alcohol dehydrogenase"/>
    <property type="match status" value="1"/>
</dbReference>
<comment type="similarity">
    <text evidence="2 11">Belongs to the zinc-containing alcohol dehydrogenase family.</text>
</comment>
<evidence type="ECO:0000256" key="2">
    <source>
        <dbReference type="ARBA" id="ARBA00008072"/>
    </source>
</evidence>
<dbReference type="Proteomes" id="UP000241769">
    <property type="component" value="Unassembled WGS sequence"/>
</dbReference>
<evidence type="ECO:0000313" key="14">
    <source>
        <dbReference type="Proteomes" id="UP000241769"/>
    </source>
</evidence>
<name>A0A2P6N147_9EUKA</name>
<dbReference type="PANTHER" id="PTHR42683">
    <property type="entry name" value="ALDEHYDE REDUCTASE"/>
    <property type="match status" value="1"/>
</dbReference>
<dbReference type="InterPro" id="IPR020843">
    <property type="entry name" value="ER"/>
</dbReference>
<dbReference type="InterPro" id="IPR002328">
    <property type="entry name" value="ADH_Zn_CS"/>
</dbReference>
<accession>A0A2P6N147</accession>
<dbReference type="EC" id="1.1.1.2" evidence="9"/>
<gene>
    <name evidence="13" type="ORF">PROFUN_00526</name>
</gene>
<evidence type="ECO:0000256" key="8">
    <source>
        <dbReference type="ARBA" id="ARBA00023002"/>
    </source>
</evidence>
<evidence type="ECO:0000256" key="1">
    <source>
        <dbReference type="ARBA" id="ARBA00001947"/>
    </source>
</evidence>
<evidence type="ECO:0000313" key="13">
    <source>
        <dbReference type="EMBL" id="PRP77665.1"/>
    </source>
</evidence>
<dbReference type="InParanoid" id="A0A2P6N147"/>
<dbReference type="GO" id="GO:0008106">
    <property type="term" value="F:alcohol dehydrogenase (NADP+) activity"/>
    <property type="evidence" value="ECO:0007669"/>
    <property type="project" value="UniProtKB-EC"/>
</dbReference>
<dbReference type="PROSITE" id="PS00059">
    <property type="entry name" value="ADH_ZINC"/>
    <property type="match status" value="1"/>
</dbReference>
<dbReference type="SUPFAM" id="SSF50129">
    <property type="entry name" value="GroES-like"/>
    <property type="match status" value="1"/>
</dbReference>
<dbReference type="GO" id="GO:0008270">
    <property type="term" value="F:zinc ion binding"/>
    <property type="evidence" value="ECO:0007669"/>
    <property type="project" value="InterPro"/>
</dbReference>
<evidence type="ECO:0000256" key="7">
    <source>
        <dbReference type="ARBA" id="ARBA00022857"/>
    </source>
</evidence>
<protein>
    <recommendedName>
        <fullName evidence="9">alcohol dehydrogenase (NADP(+))</fullName>
        <ecNumber evidence="9">1.1.1.2</ecNumber>
    </recommendedName>
</protein>
<evidence type="ECO:0000259" key="12">
    <source>
        <dbReference type="SMART" id="SM00829"/>
    </source>
</evidence>
<keyword evidence="7" id="KW-0521">NADP</keyword>
<keyword evidence="5 11" id="KW-0479">Metal-binding</keyword>
<dbReference type="AlphaFoldDB" id="A0A2P6N147"/>
<dbReference type="InterPro" id="IPR047109">
    <property type="entry name" value="CAD-like"/>
</dbReference>